<evidence type="ECO:0000313" key="7">
    <source>
        <dbReference type="EMBL" id="KAJ9151216.1"/>
    </source>
</evidence>
<comment type="caution">
    <text evidence="7">The sequence shown here is derived from an EMBL/GenBank/DDBJ whole genome shotgun (WGS) entry which is preliminary data.</text>
</comment>
<feature type="compositionally biased region" description="Pro residues" evidence="5">
    <location>
        <begin position="403"/>
        <end position="413"/>
    </location>
</feature>
<keyword evidence="3" id="KW-0862">Zinc</keyword>
<organism evidence="7 8">
    <name type="scientific">Pleurostoma richardsiae</name>
    <dbReference type="NCBI Taxonomy" id="41990"/>
    <lineage>
        <taxon>Eukaryota</taxon>
        <taxon>Fungi</taxon>
        <taxon>Dikarya</taxon>
        <taxon>Ascomycota</taxon>
        <taxon>Pezizomycotina</taxon>
        <taxon>Sordariomycetes</taxon>
        <taxon>Sordariomycetidae</taxon>
        <taxon>Calosphaeriales</taxon>
        <taxon>Pleurostomataceae</taxon>
        <taxon>Pleurostoma</taxon>
    </lineage>
</organism>
<name>A0AA38VU83_9PEZI</name>
<dbReference type="GO" id="GO:0003676">
    <property type="term" value="F:nucleic acid binding"/>
    <property type="evidence" value="ECO:0007669"/>
    <property type="project" value="InterPro"/>
</dbReference>
<feature type="region of interest" description="Disordered" evidence="5">
    <location>
        <begin position="161"/>
        <end position="240"/>
    </location>
</feature>
<feature type="region of interest" description="Disordered" evidence="5">
    <location>
        <begin position="377"/>
        <end position="437"/>
    </location>
</feature>
<feature type="region of interest" description="Disordered" evidence="5">
    <location>
        <begin position="31"/>
        <end position="97"/>
    </location>
</feature>
<dbReference type="FunFam" id="6.10.250.3410:FF:000001">
    <property type="entry name" value="Protein DBF4 homolog A"/>
    <property type="match status" value="1"/>
</dbReference>
<dbReference type="Proteomes" id="UP001174694">
    <property type="component" value="Unassembled WGS sequence"/>
</dbReference>
<proteinExistence type="predicted"/>
<dbReference type="PANTHER" id="PTHR15375">
    <property type="entry name" value="ACTIVATOR OF S-PHASE KINASE-RELATED"/>
    <property type="match status" value="1"/>
</dbReference>
<dbReference type="PROSITE" id="PS51265">
    <property type="entry name" value="ZF_DBF4"/>
    <property type="match status" value="1"/>
</dbReference>
<feature type="compositionally biased region" description="Polar residues" evidence="5">
    <location>
        <begin position="224"/>
        <end position="238"/>
    </location>
</feature>
<evidence type="ECO:0000259" key="6">
    <source>
        <dbReference type="PROSITE" id="PS51265"/>
    </source>
</evidence>
<feature type="compositionally biased region" description="Polar residues" evidence="5">
    <location>
        <begin position="188"/>
        <end position="197"/>
    </location>
</feature>
<accession>A0AA38VU83</accession>
<dbReference type="GO" id="GO:0010571">
    <property type="term" value="P:positive regulation of nuclear cell cycle DNA replication"/>
    <property type="evidence" value="ECO:0007669"/>
    <property type="project" value="TreeGrafter"/>
</dbReference>
<dbReference type="GO" id="GO:1901987">
    <property type="term" value="P:regulation of cell cycle phase transition"/>
    <property type="evidence" value="ECO:0007669"/>
    <property type="project" value="TreeGrafter"/>
</dbReference>
<evidence type="ECO:0000313" key="8">
    <source>
        <dbReference type="Proteomes" id="UP001174694"/>
    </source>
</evidence>
<evidence type="ECO:0000256" key="5">
    <source>
        <dbReference type="SAM" id="MobiDB-lite"/>
    </source>
</evidence>
<dbReference type="AlphaFoldDB" id="A0AA38VU83"/>
<dbReference type="EMBL" id="JANBVO010000006">
    <property type="protein sequence ID" value="KAJ9151216.1"/>
    <property type="molecule type" value="Genomic_DNA"/>
</dbReference>
<dbReference type="GO" id="GO:0043539">
    <property type="term" value="F:protein serine/threonine kinase activator activity"/>
    <property type="evidence" value="ECO:0007669"/>
    <property type="project" value="TreeGrafter"/>
</dbReference>
<reference evidence="7" key="1">
    <citation type="submission" date="2022-07" db="EMBL/GenBank/DDBJ databases">
        <title>Fungi with potential for degradation of polypropylene.</title>
        <authorList>
            <person name="Gostincar C."/>
        </authorList>
    </citation>
    <scope>NUCLEOTIDE SEQUENCE</scope>
    <source>
        <strain evidence="7">EXF-13308</strain>
    </source>
</reference>
<dbReference type="Gene3D" id="3.40.50.10190">
    <property type="entry name" value="BRCT domain"/>
    <property type="match status" value="2"/>
</dbReference>
<dbReference type="GO" id="GO:0031431">
    <property type="term" value="C:Dbf4-dependent protein kinase complex"/>
    <property type="evidence" value="ECO:0007669"/>
    <property type="project" value="TreeGrafter"/>
</dbReference>
<feature type="compositionally biased region" description="Basic and acidic residues" evidence="5">
    <location>
        <begin position="166"/>
        <end position="187"/>
    </location>
</feature>
<dbReference type="InterPro" id="IPR038545">
    <property type="entry name" value="Znf_DBF_sf"/>
</dbReference>
<evidence type="ECO:0000256" key="3">
    <source>
        <dbReference type="ARBA" id="ARBA00022833"/>
    </source>
</evidence>
<feature type="domain" description="DBF4-type" evidence="6">
    <location>
        <begin position="589"/>
        <end position="638"/>
    </location>
</feature>
<dbReference type="Pfam" id="PF07535">
    <property type="entry name" value="zf-DBF"/>
    <property type="match status" value="1"/>
</dbReference>
<gene>
    <name evidence="7" type="ORF">NKR23_g3118</name>
</gene>
<evidence type="ECO:0000256" key="4">
    <source>
        <dbReference type="PROSITE-ProRule" id="PRU00600"/>
    </source>
</evidence>
<dbReference type="InterPro" id="IPR006572">
    <property type="entry name" value="Znf_DBF"/>
</dbReference>
<dbReference type="Pfam" id="PF08630">
    <property type="entry name" value="Dfp1_Him1_M"/>
    <property type="match status" value="1"/>
</dbReference>
<evidence type="ECO:0000256" key="1">
    <source>
        <dbReference type="ARBA" id="ARBA00022723"/>
    </source>
</evidence>
<dbReference type="CDD" id="cd00027">
    <property type="entry name" value="BRCT"/>
    <property type="match status" value="1"/>
</dbReference>
<evidence type="ECO:0000256" key="2">
    <source>
        <dbReference type="ARBA" id="ARBA00022771"/>
    </source>
</evidence>
<dbReference type="InterPro" id="IPR013939">
    <property type="entry name" value="Regulatory_Dfp1/Him1"/>
</dbReference>
<dbReference type="InterPro" id="IPR036420">
    <property type="entry name" value="BRCT_dom_sf"/>
</dbReference>
<dbReference type="Pfam" id="PF22437">
    <property type="entry name" value="DBF4_BRCT"/>
    <property type="match status" value="1"/>
</dbReference>
<dbReference type="GO" id="GO:0008270">
    <property type="term" value="F:zinc ion binding"/>
    <property type="evidence" value="ECO:0007669"/>
    <property type="project" value="UniProtKB-KW"/>
</dbReference>
<dbReference type="Gene3D" id="6.10.250.3410">
    <property type="entry name" value="DBF zinc finger"/>
    <property type="match status" value="1"/>
</dbReference>
<dbReference type="InterPro" id="IPR051590">
    <property type="entry name" value="Replication_Regulatory_Kinase"/>
</dbReference>
<sequence length="653" mass="73035">MSTRRVPLSANPNVANSPVRGVAALAAASKQKRSYANLQREEAYGQPPPAKKQVLDHGSQRVARSPTRQASRPALQRGTAKAYTADRVSQQPAAQKLSEEDVEQLRKWQAHQRTRFPKLVFYFESIPDDQRSRLAKHVAHLGAREEKFFSINITHVVTTRPIPAEKTAREQEEAAEASHEPRGHNDEPQTINPSLLSRHNELENPSIRRRLFETGSTRRMPVQAQDSVIRQPKSTRSSDVLVRAREMGKKIWSLDKLQRMLDMLLEPDPYKSASYSYGSRTSGHGAVSTSRAPDGTSLLQLLNKERVNGPSDRDPTVATKELNYFKGPYVYVYDIEEKQKPIMVREYARVADKKDGDWPQFRASANGRCPFIEDYEPAEKESRKTREKERAAKAAAVETAPKLQPPEVPPPKPVTGKRSLTEMEDGHNRGAGATVRPTEIFEPSKAANQPTVDFDPQNAFTSRARAGRLFAGEPVASGVQPSNITSAIRSQMISSNAGSLGPKAGTSKEVHGLQRKVLQKSAPTSQDLSSRRLAEMSLENGTSTRSGSLGRASSRKLDMIEEDDSHRTDRHKRTVSVPAQAPAPKPKKRDPKPGYCENCQDKFEDFDDHILSRKHRKFAENNDNWAQLDALLGQLKRLPRFSSDRDELGDDEW</sequence>
<feature type="compositionally biased region" description="Basic and acidic residues" evidence="5">
    <location>
        <begin position="377"/>
        <end position="392"/>
    </location>
</feature>
<keyword evidence="1" id="KW-0479">Metal-binding</keyword>
<dbReference type="SMART" id="SM00586">
    <property type="entry name" value="ZnF_DBF"/>
    <property type="match status" value="1"/>
</dbReference>
<dbReference type="PANTHER" id="PTHR15375:SF26">
    <property type="entry name" value="PROTEIN CHIFFON"/>
    <property type="match status" value="1"/>
</dbReference>
<feature type="region of interest" description="Disordered" evidence="5">
    <location>
        <begin position="495"/>
        <end position="595"/>
    </location>
</feature>
<feature type="compositionally biased region" description="Low complexity" evidence="5">
    <location>
        <begin position="393"/>
        <end position="402"/>
    </location>
</feature>
<protein>
    <submittedName>
        <fullName evidence="7">Hsk1-interacting molecule 1</fullName>
    </submittedName>
</protein>
<dbReference type="InterPro" id="IPR055116">
    <property type="entry name" value="DBF4_BRCT"/>
</dbReference>
<dbReference type="SUPFAM" id="SSF52113">
    <property type="entry name" value="BRCT domain"/>
    <property type="match status" value="1"/>
</dbReference>
<keyword evidence="2 4" id="KW-0863">Zinc-finger</keyword>
<feature type="compositionally biased region" description="Basic and acidic residues" evidence="5">
    <location>
        <begin position="419"/>
        <end position="428"/>
    </location>
</feature>
<keyword evidence="8" id="KW-1185">Reference proteome</keyword>
<feature type="compositionally biased region" description="Basic and acidic residues" evidence="5">
    <location>
        <begin position="555"/>
        <end position="567"/>
    </location>
</feature>